<keyword evidence="3" id="KW-1185">Reference proteome</keyword>
<dbReference type="RefSeq" id="WP_169197180.1">
    <property type="nucleotide sequence ID" value="NZ_WTVH02000008.1"/>
</dbReference>
<evidence type="ECO:0000313" key="2">
    <source>
        <dbReference type="EMBL" id="NMF91846.1"/>
    </source>
</evidence>
<sequence length="309" mass="32954">MPRGCRIFLATLLFLAATLGRGEAVAAADVLFVSSERSGAYEETIAAISTALAPGVAAANIAVVETQHVSPDALAGSRIIVTVGAEAAQAVAEQAPRQPVLHTLLPRESFENLPAPSGAGRRSAVFLDQPVQRQIALLVEALPEWRQLALLAGPRSQHLAAKLAAAAREQQMVVTIENIATDREIYPALERLLAERAILLALPDRVVFNSYTIQNILLTSYRHRSPLIGFSPAYVRAGALLGLFSTPAQISEQAAEAIRTVLAGGALPPPQPPRQFEVGINQNVARSLGITLEPAEEIAARMIRRDARP</sequence>
<name>A0ABX1MYV9_9RHOO</name>
<proteinExistence type="predicted"/>
<evidence type="ECO:0008006" key="4">
    <source>
        <dbReference type="Google" id="ProtNLM"/>
    </source>
</evidence>
<feature type="chain" id="PRO_5046246528" description="ABC transporter substrate-binding protein" evidence="1">
    <location>
        <begin position="27"/>
        <end position="309"/>
    </location>
</feature>
<dbReference type="Pfam" id="PF04392">
    <property type="entry name" value="ABC_sub_bind"/>
    <property type="match status" value="1"/>
</dbReference>
<evidence type="ECO:0000313" key="3">
    <source>
        <dbReference type="Proteomes" id="UP000601990"/>
    </source>
</evidence>
<protein>
    <recommendedName>
        <fullName evidence="4">ABC transporter substrate-binding protein</fullName>
    </recommendedName>
</protein>
<comment type="caution">
    <text evidence="2">The sequence shown here is derived from an EMBL/GenBank/DDBJ whole genome shotgun (WGS) entry which is preliminary data.</text>
</comment>
<dbReference type="EMBL" id="WTVH01000001">
    <property type="protein sequence ID" value="NMF91846.1"/>
    <property type="molecule type" value="Genomic_DNA"/>
</dbReference>
<keyword evidence="1" id="KW-0732">Signal</keyword>
<reference evidence="2" key="1">
    <citation type="submission" date="2019-12" db="EMBL/GenBank/DDBJ databases">
        <title>Comparative genomics gives insights into the taxonomy of the Azoarcus-Aromatoleum group and reveals separate origins of nif in the plant-associated Azoarcus and non-plant-associated Aromatoleum sub-groups.</title>
        <authorList>
            <person name="Lafos M."/>
            <person name="Maluk M."/>
            <person name="Batista M."/>
            <person name="Junghare M."/>
            <person name="Carmona M."/>
            <person name="Faoro H."/>
            <person name="Cruz L.M."/>
            <person name="Battistoni F."/>
            <person name="De Souza E."/>
            <person name="Pedrosa F."/>
            <person name="Chen W.-M."/>
            <person name="Poole P.S."/>
            <person name="Dixon R.A."/>
            <person name="James E.K."/>
        </authorList>
    </citation>
    <scope>NUCLEOTIDE SEQUENCE</scope>
    <source>
        <strain evidence="2">U120</strain>
    </source>
</reference>
<dbReference type="InterPro" id="IPR007487">
    <property type="entry name" value="ABC_transpt-TYRBP-like"/>
</dbReference>
<organism evidence="2 3">
    <name type="scientific">Aromatoleum buckelii</name>
    <dbReference type="NCBI Taxonomy" id="200254"/>
    <lineage>
        <taxon>Bacteria</taxon>
        <taxon>Pseudomonadati</taxon>
        <taxon>Pseudomonadota</taxon>
        <taxon>Betaproteobacteria</taxon>
        <taxon>Rhodocyclales</taxon>
        <taxon>Rhodocyclaceae</taxon>
        <taxon>Aromatoleum</taxon>
    </lineage>
</organism>
<dbReference type="PANTHER" id="PTHR35271:SF1">
    <property type="entry name" value="ABC TRANSPORTER, SUBSTRATE-BINDING LIPOPROTEIN"/>
    <property type="match status" value="1"/>
</dbReference>
<accession>A0ABX1MYV9</accession>
<dbReference type="Gene3D" id="3.40.50.2300">
    <property type="match status" value="2"/>
</dbReference>
<feature type="signal peptide" evidence="1">
    <location>
        <begin position="1"/>
        <end position="26"/>
    </location>
</feature>
<gene>
    <name evidence="2" type="ORF">GO608_00685</name>
</gene>
<evidence type="ECO:0000256" key="1">
    <source>
        <dbReference type="SAM" id="SignalP"/>
    </source>
</evidence>
<dbReference type="Proteomes" id="UP000601990">
    <property type="component" value="Unassembled WGS sequence"/>
</dbReference>
<dbReference type="PANTHER" id="PTHR35271">
    <property type="entry name" value="ABC TRANSPORTER, SUBSTRATE-BINDING LIPOPROTEIN-RELATED"/>
    <property type="match status" value="1"/>
</dbReference>